<feature type="domain" description="Fibronectin type-III" evidence="1">
    <location>
        <begin position="1"/>
        <end position="65"/>
    </location>
</feature>
<name>A0ABU7D2T1_9TELE</name>
<proteinExistence type="predicted"/>
<dbReference type="Gene3D" id="2.60.40.10">
    <property type="entry name" value="Immunoglobulins"/>
    <property type="match status" value="2"/>
</dbReference>
<dbReference type="InterPro" id="IPR013783">
    <property type="entry name" value="Ig-like_fold"/>
</dbReference>
<evidence type="ECO:0000313" key="3">
    <source>
        <dbReference type="Proteomes" id="UP001352852"/>
    </source>
</evidence>
<organism evidence="2 3">
    <name type="scientific">Characodon lateralis</name>
    <dbReference type="NCBI Taxonomy" id="208331"/>
    <lineage>
        <taxon>Eukaryota</taxon>
        <taxon>Metazoa</taxon>
        <taxon>Chordata</taxon>
        <taxon>Craniata</taxon>
        <taxon>Vertebrata</taxon>
        <taxon>Euteleostomi</taxon>
        <taxon>Actinopterygii</taxon>
        <taxon>Neopterygii</taxon>
        <taxon>Teleostei</taxon>
        <taxon>Neoteleostei</taxon>
        <taxon>Acanthomorphata</taxon>
        <taxon>Ovalentaria</taxon>
        <taxon>Atherinomorphae</taxon>
        <taxon>Cyprinodontiformes</taxon>
        <taxon>Goodeidae</taxon>
        <taxon>Characodon</taxon>
    </lineage>
</organism>
<dbReference type="SUPFAM" id="SSF49265">
    <property type="entry name" value="Fibronectin type III"/>
    <property type="match status" value="1"/>
</dbReference>
<accession>A0ABU7D2T1</accession>
<protein>
    <submittedName>
        <fullName evidence="2">Protein sidekick-2</fullName>
    </submittedName>
</protein>
<keyword evidence="3" id="KW-1185">Reference proteome</keyword>
<dbReference type="EMBL" id="JAHUTJ010015358">
    <property type="protein sequence ID" value="MED6269468.1"/>
    <property type="molecule type" value="Genomic_DNA"/>
</dbReference>
<sequence length="98" mass="10765">LLAWEPGKEEDVSMVTVRPNFQDSVHVGYVTGLKKFTEYFTSVLCFTTPGDGPRSPPKALKTHEDTPGAVGHLSFTEILDTSLKVSWSEPNEKNGVLT</sequence>
<dbReference type="Proteomes" id="UP001352852">
    <property type="component" value="Unassembled WGS sequence"/>
</dbReference>
<evidence type="ECO:0000259" key="1">
    <source>
        <dbReference type="PROSITE" id="PS50853"/>
    </source>
</evidence>
<reference evidence="2 3" key="1">
    <citation type="submission" date="2021-06" db="EMBL/GenBank/DDBJ databases">
        <authorList>
            <person name="Palmer J.M."/>
        </authorList>
    </citation>
    <scope>NUCLEOTIDE SEQUENCE [LARGE SCALE GENOMIC DNA]</scope>
    <source>
        <strain evidence="2 3">CL_MEX2019</strain>
        <tissue evidence="2">Muscle</tissue>
    </source>
</reference>
<dbReference type="InterPro" id="IPR003961">
    <property type="entry name" value="FN3_dom"/>
</dbReference>
<dbReference type="InterPro" id="IPR036116">
    <property type="entry name" value="FN3_sf"/>
</dbReference>
<comment type="caution">
    <text evidence="2">The sequence shown here is derived from an EMBL/GenBank/DDBJ whole genome shotgun (WGS) entry which is preliminary data.</text>
</comment>
<evidence type="ECO:0000313" key="2">
    <source>
        <dbReference type="EMBL" id="MED6269468.1"/>
    </source>
</evidence>
<dbReference type="CDD" id="cd00063">
    <property type="entry name" value="FN3"/>
    <property type="match status" value="1"/>
</dbReference>
<gene>
    <name evidence="2" type="primary">SDK2_8</name>
    <name evidence="2" type="ORF">CHARACLAT_033422</name>
</gene>
<feature type="non-terminal residue" evidence="2">
    <location>
        <position position="1"/>
    </location>
</feature>
<dbReference type="PROSITE" id="PS50853">
    <property type="entry name" value="FN3"/>
    <property type="match status" value="1"/>
</dbReference>
<feature type="non-terminal residue" evidence="2">
    <location>
        <position position="98"/>
    </location>
</feature>